<dbReference type="KEGG" id="tpx:Turpa_1679"/>
<evidence type="ECO:0000313" key="1">
    <source>
        <dbReference type="EMBL" id="AFM12327.1"/>
    </source>
</evidence>
<evidence type="ECO:0000313" key="2">
    <source>
        <dbReference type="Proteomes" id="UP000006048"/>
    </source>
</evidence>
<protein>
    <submittedName>
        <fullName evidence="1">Uncharacterized protein</fullName>
    </submittedName>
</protein>
<proteinExistence type="predicted"/>
<organism evidence="1 2">
    <name type="scientific">Turneriella parva (strain ATCC BAA-1111 / DSM 21527 / NCTC 11395 / H)</name>
    <name type="common">Leptospira parva</name>
    <dbReference type="NCBI Taxonomy" id="869212"/>
    <lineage>
        <taxon>Bacteria</taxon>
        <taxon>Pseudomonadati</taxon>
        <taxon>Spirochaetota</taxon>
        <taxon>Spirochaetia</taxon>
        <taxon>Leptospirales</taxon>
        <taxon>Leptospiraceae</taxon>
        <taxon>Turneriella</taxon>
    </lineage>
</organism>
<keyword evidence="2" id="KW-1185">Reference proteome</keyword>
<dbReference type="EMBL" id="CP002959">
    <property type="protein sequence ID" value="AFM12327.1"/>
    <property type="molecule type" value="Genomic_DNA"/>
</dbReference>
<reference evidence="1 2" key="1">
    <citation type="submission" date="2012-06" db="EMBL/GenBank/DDBJ databases">
        <title>The complete chromosome of genome of Turneriella parva DSM 21527.</title>
        <authorList>
            <consortium name="US DOE Joint Genome Institute (JGI-PGF)"/>
            <person name="Lucas S."/>
            <person name="Han J."/>
            <person name="Lapidus A."/>
            <person name="Bruce D."/>
            <person name="Goodwin L."/>
            <person name="Pitluck S."/>
            <person name="Peters L."/>
            <person name="Kyrpides N."/>
            <person name="Mavromatis K."/>
            <person name="Ivanova N."/>
            <person name="Mikhailova N."/>
            <person name="Chertkov O."/>
            <person name="Detter J.C."/>
            <person name="Tapia R."/>
            <person name="Han C."/>
            <person name="Land M."/>
            <person name="Hauser L."/>
            <person name="Markowitz V."/>
            <person name="Cheng J.-F."/>
            <person name="Hugenholtz P."/>
            <person name="Woyke T."/>
            <person name="Wu D."/>
            <person name="Gronow S."/>
            <person name="Wellnitz S."/>
            <person name="Brambilla E."/>
            <person name="Klenk H.-P."/>
            <person name="Eisen J.A."/>
        </authorList>
    </citation>
    <scope>NUCLEOTIDE SEQUENCE [LARGE SCALE GENOMIC DNA]</scope>
    <source>
        <strain evidence="2">ATCC BAA-1111 / DSM 21527 / NCTC 11395 / H</strain>
    </source>
</reference>
<dbReference type="HOGENOM" id="CLU_818721_0_0_12"/>
<name>I4B4X0_TURPD</name>
<sequence>MVKILMALCAIGLVLPLGAEITITSSTVNLSGANAQLVSKLDSTLDELFYGIASLAGPGIVNAAAFSSTIGVQRQQAEVPRFQLEPSVGLIVPSKGKGDERLSSFPLYAVNVVGGFRIDEKTAMQLRAFYLPEMSFNVRATRLSIQPYNLGATLTRQVKAPGTEWYNPGIITPLDLAYMHGSLAAAFSGTAKDISFDPTGDGSQGTAKADFTYTDDFRLNWNVYSFTSGLIFVKPFLSVFTARLGVLASLHLGNSSLTNKANGTMLVTASAASGANEFKVNDTANIEVRNAANFRPVLISNQLSLGLGINLGGATLNLDLTQNLQVNATAIIVQFGCWL</sequence>
<dbReference type="STRING" id="869212.Turpa_1679"/>
<accession>I4B4X0</accession>
<dbReference type="AlphaFoldDB" id="I4B4X0"/>
<gene>
    <name evidence="1" type="ordered locus">Turpa_1679</name>
</gene>
<dbReference type="RefSeq" id="WP_014802838.1">
    <property type="nucleotide sequence ID" value="NC_018020.1"/>
</dbReference>
<dbReference type="Proteomes" id="UP000006048">
    <property type="component" value="Chromosome"/>
</dbReference>